<dbReference type="RefSeq" id="WP_202995833.1">
    <property type="nucleotide sequence ID" value="NZ_JAENHO010000010.1"/>
</dbReference>
<protein>
    <recommendedName>
        <fullName evidence="3">Transposase</fullName>
    </recommendedName>
</protein>
<dbReference type="Proteomes" id="UP000598996">
    <property type="component" value="Unassembled WGS sequence"/>
</dbReference>
<gene>
    <name evidence="1" type="ORF">JKJ07_33205</name>
</gene>
<evidence type="ECO:0000313" key="2">
    <source>
        <dbReference type="Proteomes" id="UP000598996"/>
    </source>
</evidence>
<dbReference type="EMBL" id="JAENHO010000010">
    <property type="protein sequence ID" value="MBL7259185.1"/>
    <property type="molecule type" value="Genomic_DNA"/>
</dbReference>
<comment type="caution">
    <text evidence="1">The sequence shown here is derived from an EMBL/GenBank/DDBJ whole genome shotgun (WGS) entry which is preliminary data.</text>
</comment>
<reference evidence="1 2" key="1">
    <citation type="submission" date="2021-01" db="EMBL/GenBank/DDBJ databases">
        <title>Actinoplanes sp. nov. LDG1-01 isolated from lichen.</title>
        <authorList>
            <person name="Saeng-In P."/>
            <person name="Phongsopitanun W."/>
            <person name="Kanchanasin P."/>
            <person name="Yuki M."/>
            <person name="Kudo T."/>
            <person name="Ohkuma M."/>
            <person name="Tanasupawat S."/>
        </authorList>
    </citation>
    <scope>NUCLEOTIDE SEQUENCE [LARGE SCALE GENOMIC DNA]</scope>
    <source>
        <strain evidence="1 2">LDG1-01</strain>
    </source>
</reference>
<keyword evidence="2" id="KW-1185">Reference proteome</keyword>
<sequence>MERGLERGRIEGMRVILRAKYGEFDDLVDLARRLSESDYDGNIGRIVAGVPLAELRF</sequence>
<organism evidence="1 2">
    <name type="scientific">Paractinoplanes lichenicola</name>
    <dbReference type="NCBI Taxonomy" id="2802976"/>
    <lineage>
        <taxon>Bacteria</taxon>
        <taxon>Bacillati</taxon>
        <taxon>Actinomycetota</taxon>
        <taxon>Actinomycetes</taxon>
        <taxon>Micromonosporales</taxon>
        <taxon>Micromonosporaceae</taxon>
        <taxon>Paractinoplanes</taxon>
    </lineage>
</organism>
<evidence type="ECO:0000313" key="1">
    <source>
        <dbReference type="EMBL" id="MBL7259185.1"/>
    </source>
</evidence>
<evidence type="ECO:0008006" key="3">
    <source>
        <dbReference type="Google" id="ProtNLM"/>
    </source>
</evidence>
<proteinExistence type="predicted"/>
<accession>A0ABS1VXI0</accession>
<name>A0ABS1VXI0_9ACTN</name>